<proteinExistence type="predicted"/>
<name>A0A239JC43_9BURK</name>
<dbReference type="CDD" id="cd09117">
    <property type="entry name" value="PLDc_Bfil_DEXD_like"/>
    <property type="match status" value="1"/>
</dbReference>
<gene>
    <name evidence="2" type="ORF">SAMN06265795_11255</name>
</gene>
<evidence type="ECO:0000313" key="2">
    <source>
        <dbReference type="EMBL" id="SNT03172.1"/>
    </source>
</evidence>
<evidence type="ECO:0000313" key="3">
    <source>
        <dbReference type="Proteomes" id="UP000198284"/>
    </source>
</evidence>
<reference evidence="2 3" key="1">
    <citation type="submission" date="2017-06" db="EMBL/GenBank/DDBJ databases">
        <authorList>
            <person name="Kim H.J."/>
            <person name="Triplett B.A."/>
        </authorList>
    </citation>
    <scope>NUCLEOTIDE SEQUENCE [LARGE SCALE GENOMIC DNA]</scope>
    <source>
        <strain evidence="2 3">U15</strain>
    </source>
</reference>
<accession>A0A239JC43</accession>
<sequence>MKIKFQIQTPTSKPALTLAHLISERAEKTCFDEVLISAAYVTISGIRLLMNGFSNSMPSSSKWLIGLDDYITQPGAIDTAMAIPGAEVKVVSYAELGLRFHPKVYILRKKSKPKQTLTILGSSNLTSQALSKNGEANAIIDAENQEDLLTTQELWDALWKQGHSPTKQELTAYKIKYEAQNARKPKAVVVKQKPKPKPGMIILSSDDAELDPTLANVCWIECGYITAMGREIELKAEQGLFFGLNPTGEKPRIFDFIVSSGNKTQLRLKFQANHMWRLQLTNEVPEVALGLRPRLRDGTLGRSPYVAVFERTDKKSLFRLRFIDLSSMEFKKLTQKSGQLGTLGKTAARQYGWC</sequence>
<dbReference type="Gene3D" id="3.30.870.10">
    <property type="entry name" value="Endonuclease Chain A"/>
    <property type="match status" value="1"/>
</dbReference>
<protein>
    <submittedName>
        <fullName evidence="2">HKD family nuclease</fullName>
    </submittedName>
</protein>
<dbReference type="EMBL" id="FZOT01000012">
    <property type="protein sequence ID" value="SNT03172.1"/>
    <property type="molecule type" value="Genomic_DNA"/>
</dbReference>
<dbReference type="InterPro" id="IPR025202">
    <property type="entry name" value="PLD-like_dom"/>
</dbReference>
<organism evidence="2 3">
    <name type="scientific">Noviherbaspirillum humi</name>
    <dbReference type="NCBI Taxonomy" id="1688639"/>
    <lineage>
        <taxon>Bacteria</taxon>
        <taxon>Pseudomonadati</taxon>
        <taxon>Pseudomonadota</taxon>
        <taxon>Betaproteobacteria</taxon>
        <taxon>Burkholderiales</taxon>
        <taxon>Oxalobacteraceae</taxon>
        <taxon>Noviherbaspirillum</taxon>
    </lineage>
</organism>
<feature type="domain" description="Phospholipase D-like" evidence="1">
    <location>
        <begin position="86"/>
        <end position="145"/>
    </location>
</feature>
<dbReference type="RefSeq" id="WP_176442515.1">
    <property type="nucleotide sequence ID" value="NZ_FZOT01000012.1"/>
</dbReference>
<evidence type="ECO:0000259" key="1">
    <source>
        <dbReference type="Pfam" id="PF13091"/>
    </source>
</evidence>
<keyword evidence="3" id="KW-1185">Reference proteome</keyword>
<dbReference type="Pfam" id="PF13091">
    <property type="entry name" value="PLDc_2"/>
    <property type="match status" value="1"/>
</dbReference>
<dbReference type="Proteomes" id="UP000198284">
    <property type="component" value="Unassembled WGS sequence"/>
</dbReference>
<dbReference type="AlphaFoldDB" id="A0A239JC43"/>